<name>A0A9P4HUZ0_9PEZI</name>
<feature type="region of interest" description="Disordered" evidence="1">
    <location>
        <begin position="1"/>
        <end position="34"/>
    </location>
</feature>
<feature type="region of interest" description="Disordered" evidence="1">
    <location>
        <begin position="476"/>
        <end position="501"/>
    </location>
</feature>
<feature type="compositionally biased region" description="Polar residues" evidence="1">
    <location>
        <begin position="442"/>
        <end position="454"/>
    </location>
</feature>
<feature type="region of interest" description="Disordered" evidence="1">
    <location>
        <begin position="281"/>
        <end position="333"/>
    </location>
</feature>
<evidence type="ECO:0000256" key="1">
    <source>
        <dbReference type="SAM" id="MobiDB-lite"/>
    </source>
</evidence>
<gene>
    <name evidence="2" type="ORF">K490DRAFT_66717</name>
</gene>
<dbReference type="OrthoDB" id="4760831at2759"/>
<evidence type="ECO:0000313" key="2">
    <source>
        <dbReference type="EMBL" id="KAF2086524.1"/>
    </source>
</evidence>
<reference evidence="2" key="1">
    <citation type="journal article" date="2020" name="Stud. Mycol.">
        <title>101 Dothideomycetes genomes: a test case for predicting lifestyles and emergence of pathogens.</title>
        <authorList>
            <person name="Haridas S."/>
            <person name="Albert R."/>
            <person name="Binder M."/>
            <person name="Bloem J."/>
            <person name="Labutti K."/>
            <person name="Salamov A."/>
            <person name="Andreopoulos B."/>
            <person name="Baker S."/>
            <person name="Barry K."/>
            <person name="Bills G."/>
            <person name="Bluhm B."/>
            <person name="Cannon C."/>
            <person name="Castanera R."/>
            <person name="Culley D."/>
            <person name="Daum C."/>
            <person name="Ezra D."/>
            <person name="Gonzalez J."/>
            <person name="Henrissat B."/>
            <person name="Kuo A."/>
            <person name="Liang C."/>
            <person name="Lipzen A."/>
            <person name="Lutzoni F."/>
            <person name="Magnuson J."/>
            <person name="Mondo S."/>
            <person name="Nolan M."/>
            <person name="Ohm R."/>
            <person name="Pangilinan J."/>
            <person name="Park H.-J."/>
            <person name="Ramirez L."/>
            <person name="Alfaro M."/>
            <person name="Sun H."/>
            <person name="Tritt A."/>
            <person name="Yoshinaga Y."/>
            <person name="Zwiers L.-H."/>
            <person name="Turgeon B."/>
            <person name="Goodwin S."/>
            <person name="Spatafora J."/>
            <person name="Crous P."/>
            <person name="Grigoriev I."/>
        </authorList>
    </citation>
    <scope>NUCLEOTIDE SEQUENCE</scope>
    <source>
        <strain evidence="2">CBS 121410</strain>
    </source>
</reference>
<feature type="region of interest" description="Disordered" evidence="1">
    <location>
        <begin position="440"/>
        <end position="459"/>
    </location>
</feature>
<proteinExistence type="predicted"/>
<keyword evidence="3" id="KW-1185">Reference proteome</keyword>
<feature type="compositionally biased region" description="Low complexity" evidence="1">
    <location>
        <begin position="288"/>
        <end position="309"/>
    </location>
</feature>
<dbReference type="EMBL" id="ML978724">
    <property type="protein sequence ID" value="KAF2086524.1"/>
    <property type="molecule type" value="Genomic_DNA"/>
</dbReference>
<evidence type="ECO:0000313" key="3">
    <source>
        <dbReference type="Proteomes" id="UP000799776"/>
    </source>
</evidence>
<dbReference type="Proteomes" id="UP000799776">
    <property type="component" value="Unassembled WGS sequence"/>
</dbReference>
<protein>
    <submittedName>
        <fullName evidence="2">Uncharacterized protein</fullName>
    </submittedName>
</protein>
<dbReference type="AlphaFoldDB" id="A0A9P4HUZ0"/>
<organism evidence="2 3">
    <name type="scientific">Saccharata proteae CBS 121410</name>
    <dbReference type="NCBI Taxonomy" id="1314787"/>
    <lineage>
        <taxon>Eukaryota</taxon>
        <taxon>Fungi</taxon>
        <taxon>Dikarya</taxon>
        <taxon>Ascomycota</taxon>
        <taxon>Pezizomycotina</taxon>
        <taxon>Dothideomycetes</taxon>
        <taxon>Dothideomycetes incertae sedis</taxon>
        <taxon>Botryosphaeriales</taxon>
        <taxon>Saccharataceae</taxon>
        <taxon>Saccharata</taxon>
    </lineage>
</organism>
<comment type="caution">
    <text evidence="2">The sequence shown here is derived from an EMBL/GenBank/DDBJ whole genome shotgun (WGS) entry which is preliminary data.</text>
</comment>
<accession>A0A9P4HUZ0</accession>
<feature type="compositionally biased region" description="Polar residues" evidence="1">
    <location>
        <begin position="310"/>
        <end position="323"/>
    </location>
</feature>
<sequence>MPPLMTSPLVRKADELTSPTQEEPEEALKKQKQQRLDARTKMDIVKGESRVIFNKIIEGRFRDGNGYEEVGVLFVSWKDDDMTVNEEVDRLEGIFRHKFRFHTEIFHIPSLCPETTLHSKISDWARRFDSPNKMSIIYYGGHGGYMNEAEHTLKLSARSKPFYRGNPSAMFHDAVHALKLADTDLFLIIDCCYAGRAFAEKEIGRRKYELLAASSPGATTAVPGHDDSFTKILCDQLENLLETHKKGFSTSQLYRKIYFAQKMGSKSFLFDQAINDYGRIWLKPHGPDPTSTNPTSTDPTSTDPTSTDPQPQGASFTTSNPPRQASAAKNKKSKEVTINLRLTLSEIPDHLTMNQIATSMQYLPHVRDIHFESLRAPDEELGEFMNGLRRAHRLKPLAKRDLDAEILEQLERKPTPPETRSEQRFPKKVMQTRVEFGDNDRVQFNSGSDGSSKKWNGPWKVTAVDRDTFKYNLQWAGAGTAPNGKSSMQDIPQGKLEAYEG</sequence>